<dbReference type="OMA" id="NVANDSH"/>
<keyword evidence="6 7" id="KW-0067">ATP-binding</keyword>
<dbReference type="GO" id="GO:0004674">
    <property type="term" value="F:protein serine/threonine kinase activity"/>
    <property type="evidence" value="ECO:0007669"/>
    <property type="project" value="UniProtKB-KW"/>
</dbReference>
<dbReference type="GeneTree" id="ENSGT00940000159401"/>
<dbReference type="Gene3D" id="1.10.510.10">
    <property type="entry name" value="Transferase(Phosphotransferase) domain 1"/>
    <property type="match status" value="1"/>
</dbReference>
<reference evidence="9" key="2">
    <citation type="submission" date="2025-09" db="UniProtKB">
        <authorList>
            <consortium name="Ensembl"/>
        </authorList>
    </citation>
    <scope>IDENTIFICATION</scope>
</reference>
<dbReference type="PANTHER" id="PTHR24058:SF22">
    <property type="entry name" value="DUAL SPECIFICITY TYROSINE-PHOSPHORYLATION-REGULATED KINASE 4"/>
    <property type="match status" value="1"/>
</dbReference>
<dbReference type="SUPFAM" id="SSF56112">
    <property type="entry name" value="Protein kinase-like (PK-like)"/>
    <property type="match status" value="1"/>
</dbReference>
<evidence type="ECO:0000256" key="5">
    <source>
        <dbReference type="ARBA" id="ARBA00022777"/>
    </source>
</evidence>
<evidence type="ECO:0000256" key="3">
    <source>
        <dbReference type="ARBA" id="ARBA00022679"/>
    </source>
</evidence>
<dbReference type="PROSITE" id="PS50011">
    <property type="entry name" value="PROTEIN_KINASE_DOM"/>
    <property type="match status" value="1"/>
</dbReference>
<keyword evidence="3" id="KW-0808">Transferase</keyword>
<organism evidence="9">
    <name type="scientific">Petromyzon marinus</name>
    <name type="common">Sea lamprey</name>
    <dbReference type="NCBI Taxonomy" id="7757"/>
    <lineage>
        <taxon>Eukaryota</taxon>
        <taxon>Metazoa</taxon>
        <taxon>Chordata</taxon>
        <taxon>Craniata</taxon>
        <taxon>Vertebrata</taxon>
        <taxon>Cyclostomata</taxon>
        <taxon>Hyperoartia</taxon>
        <taxon>Petromyzontiformes</taxon>
        <taxon>Petromyzontidae</taxon>
        <taxon>Petromyzon</taxon>
    </lineage>
</organism>
<name>S4RRT0_PETMA</name>
<feature type="binding site" evidence="7">
    <location>
        <position position="40"/>
    </location>
    <ligand>
        <name>ATP</name>
        <dbReference type="ChEBI" id="CHEBI:30616"/>
    </ligand>
</feature>
<evidence type="ECO:0000259" key="8">
    <source>
        <dbReference type="PROSITE" id="PS50011"/>
    </source>
</evidence>
<dbReference type="SMART" id="SM00220">
    <property type="entry name" value="S_TKc"/>
    <property type="match status" value="1"/>
</dbReference>
<keyword evidence="4 7" id="KW-0547">Nucleotide-binding</keyword>
<dbReference type="AlphaFoldDB" id="S4RRT0"/>
<sequence length="314" mass="36310">KVWHEHLLYRYEVLEVLGQGSFGKVLKCLDHKSKEFVAIKVLNRARFNESVHRREIEILKRLQTARESSKIIRMMEHFSFRGRECVVFELLNGNLRSQLKLTHRQGFGLEMVRLFAISLLKSLEQLRDANVIHGDLKPGNIGICSYEAGEVKLFDFGCSCFDHEEHFTKIQTRHYRAPEVILDLGYSFPADMWSLGCTLAELHSGQKLFPGHTNEDQLHSIMEVFGLPPQDMIEESRVQLGFFACKDFSSNVRLNRGLVRVPGSRALPLALRTTDEHFTDFIRSCLQWDPEWRLTPHGAMDHEWVRAPRMPPAP</sequence>
<dbReference type="InterPro" id="IPR000719">
    <property type="entry name" value="Prot_kinase_dom"/>
</dbReference>
<dbReference type="InterPro" id="IPR011009">
    <property type="entry name" value="Kinase-like_dom_sf"/>
</dbReference>
<evidence type="ECO:0000256" key="6">
    <source>
        <dbReference type="ARBA" id="ARBA00022840"/>
    </source>
</evidence>
<dbReference type="PROSITE" id="PS00107">
    <property type="entry name" value="PROTEIN_KINASE_ATP"/>
    <property type="match status" value="1"/>
</dbReference>
<accession>S4RRT0</accession>
<dbReference type="PANTHER" id="PTHR24058">
    <property type="entry name" value="DUAL SPECIFICITY PROTEIN KINASE"/>
    <property type="match status" value="1"/>
</dbReference>
<dbReference type="STRING" id="7757.ENSPMAP00000007917"/>
<dbReference type="GO" id="GO:0005737">
    <property type="term" value="C:cytoplasm"/>
    <property type="evidence" value="ECO:0007669"/>
    <property type="project" value="TreeGrafter"/>
</dbReference>
<proteinExistence type="inferred from homology"/>
<dbReference type="Pfam" id="PF00069">
    <property type="entry name" value="Pkinase"/>
    <property type="match status" value="1"/>
</dbReference>
<dbReference type="Gene3D" id="3.30.200.20">
    <property type="entry name" value="Phosphorylase Kinase, domain 1"/>
    <property type="match status" value="1"/>
</dbReference>
<evidence type="ECO:0000256" key="4">
    <source>
        <dbReference type="ARBA" id="ARBA00022741"/>
    </source>
</evidence>
<evidence type="ECO:0000313" key="9">
    <source>
        <dbReference type="Ensembl" id="ENSPMAP00000007917.1"/>
    </source>
</evidence>
<dbReference type="Ensembl" id="ENSPMAT00000007952.1">
    <property type="protein sequence ID" value="ENSPMAP00000007917.1"/>
    <property type="gene ID" value="ENSPMAG00000007188.1"/>
</dbReference>
<feature type="domain" description="Protein kinase" evidence="8">
    <location>
        <begin position="11"/>
        <end position="305"/>
    </location>
</feature>
<evidence type="ECO:0000256" key="2">
    <source>
        <dbReference type="ARBA" id="ARBA00022527"/>
    </source>
</evidence>
<dbReference type="InterPro" id="IPR050494">
    <property type="entry name" value="Ser_Thr_dual-spec_kinase"/>
</dbReference>
<reference evidence="9" key="1">
    <citation type="submission" date="2025-08" db="UniProtKB">
        <authorList>
            <consortium name="Ensembl"/>
        </authorList>
    </citation>
    <scope>IDENTIFICATION</scope>
</reference>
<keyword evidence="5" id="KW-0418">Kinase</keyword>
<keyword evidence="2" id="KW-0723">Serine/threonine-protein kinase</keyword>
<protein>
    <recommendedName>
        <fullName evidence="8">Protein kinase domain-containing protein</fullName>
    </recommendedName>
</protein>
<dbReference type="GO" id="GO:0005524">
    <property type="term" value="F:ATP binding"/>
    <property type="evidence" value="ECO:0007669"/>
    <property type="project" value="UniProtKB-UniRule"/>
</dbReference>
<evidence type="ECO:0000256" key="1">
    <source>
        <dbReference type="ARBA" id="ARBA00008867"/>
    </source>
</evidence>
<comment type="similarity">
    <text evidence="1">Belongs to the protein kinase superfamily. CMGC Ser/Thr protein kinase family. MNB/DYRK subfamily.</text>
</comment>
<dbReference type="GO" id="GO:0005856">
    <property type="term" value="C:cytoskeleton"/>
    <property type="evidence" value="ECO:0007669"/>
    <property type="project" value="TreeGrafter"/>
</dbReference>
<evidence type="ECO:0000256" key="7">
    <source>
        <dbReference type="PROSITE-ProRule" id="PRU10141"/>
    </source>
</evidence>
<dbReference type="InterPro" id="IPR017441">
    <property type="entry name" value="Protein_kinase_ATP_BS"/>
</dbReference>